<proteinExistence type="predicted"/>
<dbReference type="Proteomes" id="UP000087766">
    <property type="component" value="Chromosome 9"/>
</dbReference>
<accession>A0A3Q0FEB5</accession>
<evidence type="ECO:0000313" key="2">
    <source>
        <dbReference type="Proteomes" id="UP000087766"/>
    </source>
</evidence>
<dbReference type="KEGG" id="vra:111242560"/>
<evidence type="ECO:0000313" key="3">
    <source>
        <dbReference type="RefSeq" id="XP_022642113.1"/>
    </source>
</evidence>
<keyword evidence="1" id="KW-0472">Membrane</keyword>
<reference evidence="2" key="1">
    <citation type="journal article" date="2014" name="Nat. Commun.">
        <title>Genome sequence of mungbean and insights into evolution within Vigna species.</title>
        <authorList>
            <person name="Kang Y.J."/>
            <person name="Kim S.K."/>
            <person name="Kim M.Y."/>
            <person name="Lestari P."/>
            <person name="Kim K.H."/>
            <person name="Ha B.K."/>
            <person name="Jun T.H."/>
            <person name="Hwang W.J."/>
            <person name="Lee T."/>
            <person name="Lee J."/>
            <person name="Shim S."/>
            <person name="Yoon M.Y."/>
            <person name="Jang Y.E."/>
            <person name="Han K.S."/>
            <person name="Taeprayoon P."/>
            <person name="Yoon N."/>
            <person name="Somta P."/>
            <person name="Tanya P."/>
            <person name="Kim K.S."/>
            <person name="Gwag J.G."/>
            <person name="Moon J.K."/>
            <person name="Lee Y.H."/>
            <person name="Park B.S."/>
            <person name="Bombarely A."/>
            <person name="Doyle J.J."/>
            <person name="Jackson S.A."/>
            <person name="Schafleitner R."/>
            <person name="Srinives P."/>
            <person name="Varshney R.K."/>
            <person name="Lee S.H."/>
        </authorList>
    </citation>
    <scope>NUCLEOTIDE SEQUENCE [LARGE SCALE GENOMIC DNA]</scope>
    <source>
        <strain evidence="2">cv. VC1973A</strain>
    </source>
</reference>
<gene>
    <name evidence="3" type="primary">LOC111242560</name>
</gene>
<dbReference type="RefSeq" id="XP_022642113.1">
    <property type="nucleotide sequence ID" value="XM_022786392.1"/>
</dbReference>
<sequence length="126" mass="15051">MSPPYSRPPCSPYYPYYSPPPQNPFHHLHHHLQTVTRPNLQLPFPVTVQAFPILLLFLLPLLQSHPTFEQQRGWSKINAFFDHFLVGLVDRSSFPFGYFLWMQRRTSQKVELRRTYREKCQTTNHI</sequence>
<keyword evidence="2" id="KW-1185">Reference proteome</keyword>
<keyword evidence="1" id="KW-1133">Transmembrane helix</keyword>
<reference evidence="3" key="2">
    <citation type="submission" date="2025-08" db="UniProtKB">
        <authorList>
            <consortium name="RefSeq"/>
        </authorList>
    </citation>
    <scope>IDENTIFICATION</scope>
    <source>
        <tissue evidence="3">Leaf</tissue>
    </source>
</reference>
<name>A0A3Q0FEB5_VIGRR</name>
<organism evidence="2 3">
    <name type="scientific">Vigna radiata var. radiata</name>
    <name type="common">Mung bean</name>
    <name type="synonym">Phaseolus aureus</name>
    <dbReference type="NCBI Taxonomy" id="3916"/>
    <lineage>
        <taxon>Eukaryota</taxon>
        <taxon>Viridiplantae</taxon>
        <taxon>Streptophyta</taxon>
        <taxon>Embryophyta</taxon>
        <taxon>Tracheophyta</taxon>
        <taxon>Spermatophyta</taxon>
        <taxon>Magnoliopsida</taxon>
        <taxon>eudicotyledons</taxon>
        <taxon>Gunneridae</taxon>
        <taxon>Pentapetalae</taxon>
        <taxon>rosids</taxon>
        <taxon>fabids</taxon>
        <taxon>Fabales</taxon>
        <taxon>Fabaceae</taxon>
        <taxon>Papilionoideae</taxon>
        <taxon>50 kb inversion clade</taxon>
        <taxon>NPAAA clade</taxon>
        <taxon>indigoferoid/millettioid clade</taxon>
        <taxon>Phaseoleae</taxon>
        <taxon>Vigna</taxon>
    </lineage>
</organism>
<feature type="transmembrane region" description="Helical" evidence="1">
    <location>
        <begin position="42"/>
        <end position="62"/>
    </location>
</feature>
<protein>
    <submittedName>
        <fullName evidence="3">Uncharacterized protein LOC111242560</fullName>
    </submittedName>
</protein>
<keyword evidence="1" id="KW-0812">Transmembrane</keyword>
<evidence type="ECO:0000256" key="1">
    <source>
        <dbReference type="SAM" id="Phobius"/>
    </source>
</evidence>
<dbReference type="GeneID" id="111242560"/>
<dbReference type="AlphaFoldDB" id="A0A3Q0FEB5"/>